<comment type="similarity">
    <text evidence="8 9">Belongs to the class I-like SAM-binding methyltransferase superfamily. C5-methyltransferase family.</text>
</comment>
<dbReference type="GO" id="GO:0032259">
    <property type="term" value="P:methylation"/>
    <property type="evidence" value="ECO:0007669"/>
    <property type="project" value="UniProtKB-KW"/>
</dbReference>
<evidence type="ECO:0000256" key="3">
    <source>
        <dbReference type="ARBA" id="ARBA00022603"/>
    </source>
</evidence>
<dbReference type="GO" id="GO:0003677">
    <property type="term" value="F:DNA binding"/>
    <property type="evidence" value="ECO:0007669"/>
    <property type="project" value="UniProtKB-KW"/>
</dbReference>
<evidence type="ECO:0000313" key="12">
    <source>
        <dbReference type="EMBL" id="KAF9551020.1"/>
    </source>
</evidence>
<dbReference type="PRINTS" id="PR00105">
    <property type="entry name" value="C5METTRFRASE"/>
</dbReference>
<feature type="domain" description="BAH" evidence="11">
    <location>
        <begin position="272"/>
        <end position="426"/>
    </location>
</feature>
<organism evidence="12 13">
    <name type="scientific">Mortierella hygrophila</name>
    <dbReference type="NCBI Taxonomy" id="979708"/>
    <lineage>
        <taxon>Eukaryota</taxon>
        <taxon>Fungi</taxon>
        <taxon>Fungi incertae sedis</taxon>
        <taxon>Mucoromycota</taxon>
        <taxon>Mortierellomycotina</taxon>
        <taxon>Mortierellomycetes</taxon>
        <taxon>Mortierellales</taxon>
        <taxon>Mortierellaceae</taxon>
        <taxon>Mortierella</taxon>
    </lineage>
</organism>
<feature type="region of interest" description="Disordered" evidence="10">
    <location>
        <begin position="1"/>
        <end position="32"/>
    </location>
</feature>
<feature type="domain" description="BAH" evidence="11">
    <location>
        <begin position="129"/>
        <end position="242"/>
    </location>
</feature>
<gene>
    <name evidence="12" type="ORF">EC957_010788</name>
</gene>
<evidence type="ECO:0000313" key="13">
    <source>
        <dbReference type="Proteomes" id="UP000723463"/>
    </source>
</evidence>
<feature type="compositionally biased region" description="Basic and acidic residues" evidence="10">
    <location>
        <begin position="17"/>
        <end position="32"/>
    </location>
</feature>
<keyword evidence="6" id="KW-0238">DNA-binding</keyword>
<accession>A0A9P6K7T5</accession>
<dbReference type="InterPro" id="IPR043151">
    <property type="entry name" value="BAH_sf"/>
</dbReference>
<dbReference type="Proteomes" id="UP000723463">
    <property type="component" value="Unassembled WGS sequence"/>
</dbReference>
<dbReference type="GO" id="GO:0003682">
    <property type="term" value="F:chromatin binding"/>
    <property type="evidence" value="ECO:0007669"/>
    <property type="project" value="InterPro"/>
</dbReference>
<proteinExistence type="inferred from homology"/>
<dbReference type="SUPFAM" id="SSF53335">
    <property type="entry name" value="S-adenosyl-L-methionine-dependent methyltransferases"/>
    <property type="match status" value="1"/>
</dbReference>
<comment type="caution">
    <text evidence="12">The sequence shown here is derived from an EMBL/GenBank/DDBJ whole genome shotgun (WGS) entry which is preliminary data.</text>
</comment>
<evidence type="ECO:0000256" key="2">
    <source>
        <dbReference type="ARBA" id="ARBA00011975"/>
    </source>
</evidence>
<dbReference type="PANTHER" id="PTHR10629">
    <property type="entry name" value="CYTOSINE-SPECIFIC METHYLTRANSFERASE"/>
    <property type="match status" value="1"/>
</dbReference>
<reference evidence="12" key="1">
    <citation type="journal article" date="2020" name="Fungal Divers.">
        <title>Resolving the Mortierellaceae phylogeny through synthesis of multi-gene phylogenetics and phylogenomics.</title>
        <authorList>
            <person name="Vandepol N."/>
            <person name="Liber J."/>
            <person name="Desiro A."/>
            <person name="Na H."/>
            <person name="Kennedy M."/>
            <person name="Barry K."/>
            <person name="Grigoriev I.V."/>
            <person name="Miller A.N."/>
            <person name="O'Donnell K."/>
            <person name="Stajich J.E."/>
            <person name="Bonito G."/>
        </authorList>
    </citation>
    <scope>NUCLEOTIDE SEQUENCE</scope>
    <source>
        <strain evidence="12">NRRL 2591</strain>
    </source>
</reference>
<dbReference type="InterPro" id="IPR001525">
    <property type="entry name" value="C5_MeTfrase"/>
</dbReference>
<dbReference type="AlphaFoldDB" id="A0A9P6K7T5"/>
<keyword evidence="5 8" id="KW-0949">S-adenosyl-L-methionine</keyword>
<feature type="active site" evidence="8">
    <location>
        <position position="587"/>
    </location>
</feature>
<protein>
    <recommendedName>
        <fullName evidence="2">DNA (cytosine-5-)-methyltransferase</fullName>
        <ecNumber evidence="2">2.1.1.37</ecNumber>
    </recommendedName>
</protein>
<dbReference type="InterPro" id="IPR031303">
    <property type="entry name" value="C5_meth_CS"/>
</dbReference>
<evidence type="ECO:0000259" key="11">
    <source>
        <dbReference type="PROSITE" id="PS51038"/>
    </source>
</evidence>
<sequence length="926" mass="106667">MSMPTTLEGYYGEGYEQAERMSRQREPNNYKDETESVEWLDRALGERVDEVTGRTRVFYEAAMIDGETIKVGEYVFIREGFEDDSKAEDENTMSSDMRIGDDGVLRRLRRNVRRKRGDRGLYREDDDGDTLEGSDSGFGGKLEAKGTWFGQVMYFYEEEEDDLKHMRAHVRYFSPGQQTILMEQSSWQELFLLDNCDWVDLESVMGKFRLRRITSTAQLKEEDTYFYRYLYDPKFCAFEDAAKCETGEAQDPPQPCICCDLKQRKAINDEDNPYHLHDFVYLVDSGSEEYKPLGIGQITKLHLDSSSCYKDAIRKATVRLLLRHDDFLDKNPPMSERHKRLQQYIFKDCRRLVLTDVEKEVPLEDLEATCRVCFVPEVKETKERSGAFQRRPCAEEQESNSYKDQQDSFWFMDYYFVPAQDSGKVDMRKSTLRASRERLYRIYDEKGNSDGLHTLVKMPQDCLACKRRWIQEDAKRKRLCKAGPKLRAMDIFAGCGGMSLGLKQSGIVETKYSVELDQDAAATFSYNFPSVAVRNHDAGLLLKQAIFQSREGGEGQTTRLGKNRMASLSPTMPPPDEVDFIYCGPPCQGFTYATGRSNRDDPKNSLVATAMAYVDFYRPRYLLLENVKGFTEIGDKAAVHKKTFVKFVMRCLTELGYQCRIAMLQAGHFGVPQSRYRFFYNDHKAFHYFGRRRYQAPDPMVTVRDALSDLPGFEYIHPDDVDKETGSVKINRTGSFVRINSLEKGSNRIGSKEWVSETDRRLCGEDRAQLRKITKYRTGPQCEYQRKLRCQVSENDRIRNHITELLRPATVKSIYKFDMAPKARLGGKGSRLDFDGFFNTVTSSADPMNSPGIIHPNQHRVTTIRERARAQGFPDTFIFPADQSPLRWRKQIGNAVPPPLAEALGGMLVEAIIQDKEHEEGGRRRP</sequence>
<dbReference type="EMBL" id="JAAAXW010000007">
    <property type="protein sequence ID" value="KAF9551020.1"/>
    <property type="molecule type" value="Genomic_DNA"/>
</dbReference>
<dbReference type="Pfam" id="PF00145">
    <property type="entry name" value="DNA_methylase"/>
    <property type="match status" value="1"/>
</dbReference>
<evidence type="ECO:0000256" key="1">
    <source>
        <dbReference type="ARBA" id="ARBA00004123"/>
    </source>
</evidence>
<dbReference type="InterPro" id="IPR029063">
    <property type="entry name" value="SAM-dependent_MTases_sf"/>
</dbReference>
<comment type="subcellular location">
    <subcellularLocation>
        <location evidence="1">Nucleus</location>
    </subcellularLocation>
</comment>
<dbReference type="PROSITE" id="PS00095">
    <property type="entry name" value="C5_MTASE_2"/>
    <property type="match status" value="1"/>
</dbReference>
<dbReference type="EC" id="2.1.1.37" evidence="2"/>
<dbReference type="Gene3D" id="3.40.50.150">
    <property type="entry name" value="Vaccinia Virus protein VP39"/>
    <property type="match status" value="1"/>
</dbReference>
<evidence type="ECO:0000256" key="5">
    <source>
        <dbReference type="ARBA" id="ARBA00022691"/>
    </source>
</evidence>
<keyword evidence="3 8" id="KW-0489">Methyltransferase</keyword>
<dbReference type="InterPro" id="IPR001025">
    <property type="entry name" value="BAH_dom"/>
</dbReference>
<keyword evidence="7" id="KW-0539">Nucleus</keyword>
<dbReference type="InterPro" id="IPR050390">
    <property type="entry name" value="C5-Methyltransferase"/>
</dbReference>
<evidence type="ECO:0000256" key="9">
    <source>
        <dbReference type="RuleBase" id="RU000416"/>
    </source>
</evidence>
<dbReference type="Gene3D" id="2.30.30.490">
    <property type="match status" value="2"/>
</dbReference>
<evidence type="ECO:0000256" key="6">
    <source>
        <dbReference type="ARBA" id="ARBA00023125"/>
    </source>
</evidence>
<dbReference type="NCBIfam" id="TIGR00675">
    <property type="entry name" value="dcm"/>
    <property type="match status" value="1"/>
</dbReference>
<name>A0A9P6K7T5_9FUNG</name>
<evidence type="ECO:0000256" key="4">
    <source>
        <dbReference type="ARBA" id="ARBA00022679"/>
    </source>
</evidence>
<dbReference type="GO" id="GO:0044027">
    <property type="term" value="P:negative regulation of gene expression via chromosomal CpG island methylation"/>
    <property type="evidence" value="ECO:0007669"/>
    <property type="project" value="TreeGrafter"/>
</dbReference>
<keyword evidence="13" id="KW-1185">Reference proteome</keyword>
<dbReference type="GO" id="GO:0003886">
    <property type="term" value="F:DNA (cytosine-5-)-methyltransferase activity"/>
    <property type="evidence" value="ECO:0007669"/>
    <property type="project" value="UniProtKB-EC"/>
</dbReference>
<dbReference type="GO" id="GO:0005634">
    <property type="term" value="C:nucleus"/>
    <property type="evidence" value="ECO:0007669"/>
    <property type="project" value="UniProtKB-SubCell"/>
</dbReference>
<dbReference type="PROSITE" id="PS51038">
    <property type="entry name" value="BAH"/>
    <property type="match status" value="2"/>
</dbReference>
<dbReference type="Gene3D" id="3.90.120.10">
    <property type="entry name" value="DNA Methylase, subunit A, domain 2"/>
    <property type="match status" value="1"/>
</dbReference>
<keyword evidence="4 8" id="KW-0808">Transferase</keyword>
<evidence type="ECO:0000256" key="10">
    <source>
        <dbReference type="SAM" id="MobiDB-lite"/>
    </source>
</evidence>
<dbReference type="PANTHER" id="PTHR10629:SF52">
    <property type="entry name" value="DNA (CYTOSINE-5)-METHYLTRANSFERASE 1"/>
    <property type="match status" value="1"/>
</dbReference>
<dbReference type="PROSITE" id="PS51679">
    <property type="entry name" value="SAM_MT_C5"/>
    <property type="match status" value="1"/>
</dbReference>
<evidence type="ECO:0000256" key="7">
    <source>
        <dbReference type="ARBA" id="ARBA00023242"/>
    </source>
</evidence>
<evidence type="ECO:0000256" key="8">
    <source>
        <dbReference type="PROSITE-ProRule" id="PRU01016"/>
    </source>
</evidence>